<protein>
    <recommendedName>
        <fullName evidence="2">JmjC domain-containing protein</fullName>
    </recommendedName>
</protein>
<accession>A0A9P8I7Y5</accession>
<evidence type="ECO:0000259" key="2">
    <source>
        <dbReference type="PROSITE" id="PS51184"/>
    </source>
</evidence>
<feature type="compositionally biased region" description="Basic and acidic residues" evidence="1">
    <location>
        <begin position="60"/>
        <end position="70"/>
    </location>
</feature>
<evidence type="ECO:0000256" key="1">
    <source>
        <dbReference type="SAM" id="MobiDB-lite"/>
    </source>
</evidence>
<gene>
    <name evidence="3" type="ORF">FGG08_005039</name>
</gene>
<organism evidence="3 4">
    <name type="scientific">Glutinoglossum americanum</name>
    <dbReference type="NCBI Taxonomy" id="1670608"/>
    <lineage>
        <taxon>Eukaryota</taxon>
        <taxon>Fungi</taxon>
        <taxon>Dikarya</taxon>
        <taxon>Ascomycota</taxon>
        <taxon>Pezizomycotina</taxon>
        <taxon>Geoglossomycetes</taxon>
        <taxon>Geoglossales</taxon>
        <taxon>Geoglossaceae</taxon>
        <taxon>Glutinoglossum</taxon>
    </lineage>
</organism>
<dbReference type="AlphaFoldDB" id="A0A9P8I7Y5"/>
<name>A0A9P8I7Y5_9PEZI</name>
<reference evidence="3" key="1">
    <citation type="submission" date="2021-03" db="EMBL/GenBank/DDBJ databases">
        <title>Comparative genomics and phylogenomic investigation of the class Geoglossomycetes provide insights into ecological specialization and systematics.</title>
        <authorList>
            <person name="Melie T."/>
            <person name="Pirro S."/>
            <person name="Miller A.N."/>
            <person name="Quandt A."/>
        </authorList>
    </citation>
    <scope>NUCLEOTIDE SEQUENCE</scope>
    <source>
        <strain evidence="3">GBOQ0MN5Z8</strain>
    </source>
</reference>
<dbReference type="EMBL" id="JAGHQL010000112">
    <property type="protein sequence ID" value="KAH0538344.1"/>
    <property type="molecule type" value="Genomic_DNA"/>
</dbReference>
<feature type="compositionally biased region" description="Basic and acidic residues" evidence="1">
    <location>
        <begin position="84"/>
        <end position="94"/>
    </location>
</feature>
<feature type="compositionally biased region" description="Basic residues" evidence="1">
    <location>
        <begin position="71"/>
        <end position="83"/>
    </location>
</feature>
<dbReference type="SUPFAM" id="SSF51197">
    <property type="entry name" value="Clavaminate synthase-like"/>
    <property type="match status" value="1"/>
</dbReference>
<dbReference type="SMART" id="SM00558">
    <property type="entry name" value="JmjC"/>
    <property type="match status" value="1"/>
</dbReference>
<feature type="domain" description="JmjC" evidence="2">
    <location>
        <begin position="282"/>
        <end position="428"/>
    </location>
</feature>
<dbReference type="Pfam" id="PF02373">
    <property type="entry name" value="JmjC"/>
    <property type="match status" value="1"/>
</dbReference>
<proteinExistence type="predicted"/>
<dbReference type="OrthoDB" id="1678912at2759"/>
<dbReference type="PROSITE" id="PS51184">
    <property type="entry name" value="JMJC"/>
    <property type="match status" value="1"/>
</dbReference>
<dbReference type="Proteomes" id="UP000698800">
    <property type="component" value="Unassembled WGS sequence"/>
</dbReference>
<dbReference type="InterPro" id="IPR003347">
    <property type="entry name" value="JmjC_dom"/>
</dbReference>
<evidence type="ECO:0000313" key="3">
    <source>
        <dbReference type="EMBL" id="KAH0538344.1"/>
    </source>
</evidence>
<comment type="caution">
    <text evidence="3">The sequence shown here is derived from an EMBL/GenBank/DDBJ whole genome shotgun (WGS) entry which is preliminary data.</text>
</comment>
<keyword evidence="4" id="KW-1185">Reference proteome</keyword>
<feature type="region of interest" description="Disordered" evidence="1">
    <location>
        <begin position="33"/>
        <end position="96"/>
    </location>
</feature>
<sequence length="467" mass="51666">MDIKEEPKMAKAPDIKHEFQQEVKPMVKQEVRPVASIKREPSPSMLFELLGDGGGPNRQLKTEEKAEEKKSRKKKKKKKKKRGTERGLEAIEERKKRRAGRKALKAQIRAAYGCKCDSLSRVTMFSSEGFADFDRLMALIIKTSNSPVGGIPHVGVSIVRLPCRRVTIAKEVDLTALEDNTSCITYQNQTTKLLHVSEGGVFTVCNEAIAGPVTAAQWETEVGKAEENYKKTLRRGRFIRELKSGELSTVYLGGVDGLLFVFLAPPGLTATTQLTLSFYPDIEVSRRLNVNRISISQLLGDEKEYVKPEGSRVTLRDRVSVGAPGSILPMRVERPGELSLDYLASGSCLFYGTGDPEPPQFIQQLSLYVLPHFLKSRSISFVEVTQVPGDMLVLFPGAYYACYNMGRNLTISTTYSIENPLIDNVVIPKMEGGVKRKMSEVSGETFVLAKRPKPSTTMVAAPATADA</sequence>
<dbReference type="Gene3D" id="2.60.120.650">
    <property type="entry name" value="Cupin"/>
    <property type="match status" value="1"/>
</dbReference>
<evidence type="ECO:0000313" key="4">
    <source>
        <dbReference type="Proteomes" id="UP000698800"/>
    </source>
</evidence>